<sequence>MFGTTEFGTNNITTVIANGDGDASSAHAESTTWVGDNLYAVFASAVGGRVREGNMREININVRLIDGSPRLGCIDDNATIGAMWDTGAQNLAFTRDAGLAGYDMMLHFNTGSDWLEVNVGKANSYTITNALTQSGVLGLRVSFWESSTFRYGSVNTLSFKYKESPQNGSIPEDEISQYLAILGEVSNVKTQIDAVNDSLDNLFPGGTQILRNTNVSTDYAATGLWSNGIWFRFGTAYGAVEKATITDAPNPDIAYGVNMNKTGTGGDLGIRQSNIPLPIGCEYTLSCYARASIAGTIAKLQVGETGYAWVTKEVTLTTEWVKV</sequence>
<dbReference type="Gene3D" id="2.60.120.260">
    <property type="entry name" value="Galactose-binding domain-like"/>
    <property type="match status" value="1"/>
</dbReference>
<dbReference type="EMBL" id="JASPKY010000881">
    <property type="protein sequence ID" value="KAK9680671.1"/>
    <property type="molecule type" value="Genomic_DNA"/>
</dbReference>
<evidence type="ECO:0000313" key="2">
    <source>
        <dbReference type="Proteomes" id="UP001458880"/>
    </source>
</evidence>
<dbReference type="AlphaFoldDB" id="A0AAW1HVB4"/>
<name>A0AAW1HVB4_POPJA</name>
<dbReference type="SUPFAM" id="SSF49785">
    <property type="entry name" value="Galactose-binding domain-like"/>
    <property type="match status" value="1"/>
</dbReference>
<organism evidence="1 2">
    <name type="scientific">Popillia japonica</name>
    <name type="common">Japanese beetle</name>
    <dbReference type="NCBI Taxonomy" id="7064"/>
    <lineage>
        <taxon>Eukaryota</taxon>
        <taxon>Metazoa</taxon>
        <taxon>Ecdysozoa</taxon>
        <taxon>Arthropoda</taxon>
        <taxon>Hexapoda</taxon>
        <taxon>Insecta</taxon>
        <taxon>Pterygota</taxon>
        <taxon>Neoptera</taxon>
        <taxon>Endopterygota</taxon>
        <taxon>Coleoptera</taxon>
        <taxon>Polyphaga</taxon>
        <taxon>Scarabaeiformia</taxon>
        <taxon>Scarabaeidae</taxon>
        <taxon>Rutelinae</taxon>
        <taxon>Popillia</taxon>
    </lineage>
</organism>
<dbReference type="InterPro" id="IPR008979">
    <property type="entry name" value="Galactose-bd-like_sf"/>
</dbReference>
<comment type="caution">
    <text evidence="1">The sequence shown here is derived from an EMBL/GenBank/DDBJ whole genome shotgun (WGS) entry which is preliminary data.</text>
</comment>
<gene>
    <name evidence="1" type="ORF">QE152_g38933</name>
</gene>
<reference evidence="1 2" key="1">
    <citation type="journal article" date="2024" name="BMC Genomics">
        <title>De novo assembly and annotation of Popillia japonica's genome with initial clues to its potential as an invasive pest.</title>
        <authorList>
            <person name="Cucini C."/>
            <person name="Boschi S."/>
            <person name="Funari R."/>
            <person name="Cardaioli E."/>
            <person name="Iannotti N."/>
            <person name="Marturano G."/>
            <person name="Paoli F."/>
            <person name="Bruttini M."/>
            <person name="Carapelli A."/>
            <person name="Frati F."/>
            <person name="Nardi F."/>
        </authorList>
    </citation>
    <scope>NUCLEOTIDE SEQUENCE [LARGE SCALE GENOMIC DNA]</scope>
    <source>
        <strain evidence="1">DMR45628</strain>
    </source>
</reference>
<dbReference type="Proteomes" id="UP001458880">
    <property type="component" value="Unassembled WGS sequence"/>
</dbReference>
<evidence type="ECO:0000313" key="1">
    <source>
        <dbReference type="EMBL" id="KAK9680671.1"/>
    </source>
</evidence>
<accession>A0AAW1HVB4</accession>
<proteinExistence type="predicted"/>
<protein>
    <submittedName>
        <fullName evidence="1">Uncharacterized protein</fullName>
    </submittedName>
</protein>
<keyword evidence="2" id="KW-1185">Reference proteome</keyword>